<reference evidence="1" key="2">
    <citation type="submission" date="2019-04" db="EMBL/GenBank/DDBJ databases">
        <authorList>
            <person name="Pasella M."/>
        </authorList>
    </citation>
    <scope>NUCLEOTIDE SEQUENCE</scope>
    <source>
        <strain evidence="1">PD2926</strain>
    </source>
</reference>
<name>A0A4D6WM47_9FLOR</name>
<protein>
    <submittedName>
        <fullName evidence="1">Uncharacterized protein</fullName>
    </submittedName>
</protein>
<reference evidence="1" key="1">
    <citation type="journal article" date="2019" name="Mol. Phylogenet. Evol.">
        <title>Morphological evolution and classification of the red algal order Ceramiales inferred using plastid phylogenomics.</title>
        <authorList>
            <person name="Diaz-Tapia P."/>
            <person name="Pasella M.M."/>
            <person name="Verbruggen H."/>
            <person name="Maggs C.A."/>
        </authorList>
    </citation>
    <scope>NUCLEOTIDE SEQUENCE</scope>
    <source>
        <strain evidence="1">PD2926</strain>
    </source>
</reference>
<geneLocation type="plastid" evidence="1"/>
<dbReference type="AlphaFoldDB" id="A0A4D6WM47"/>
<keyword evidence="1" id="KW-0934">Plastid</keyword>
<organism evidence="1">
    <name type="scientific">Bornetia secundiflora</name>
    <dbReference type="NCBI Taxonomy" id="2575637"/>
    <lineage>
        <taxon>Eukaryota</taxon>
        <taxon>Rhodophyta</taxon>
        <taxon>Florideophyceae</taxon>
        <taxon>Rhodymeniophycidae</taxon>
        <taxon>Ceramiales</taxon>
        <taxon>Wrangeliaceae</taxon>
        <taxon>Bornetia</taxon>
    </lineage>
</organism>
<sequence length="147" mass="17747">MNKLLYFKKKIDLLLISIEALDLYSSEKICEYNNSIKILNNSTNYNKLYFSSLIKYINTIHMIIDNTLLQQSSIYIIKQYNQYPLSNIVTKYLNKFCYLYYKSQSYYDGYSFYQKTKLTKIAMTNLYIISHIDNQDRLFYILKYLNI</sequence>
<dbReference type="EMBL" id="MK814615">
    <property type="protein sequence ID" value="QCI04829.1"/>
    <property type="molecule type" value="Genomic_DNA"/>
</dbReference>
<proteinExistence type="predicted"/>
<gene>
    <name evidence="1" type="primary">orf147</name>
</gene>
<evidence type="ECO:0000313" key="1">
    <source>
        <dbReference type="EMBL" id="QCI04829.1"/>
    </source>
</evidence>
<accession>A0A4D6WM47</accession>